<feature type="transmembrane region" description="Helical" evidence="1">
    <location>
        <begin position="71"/>
        <end position="89"/>
    </location>
</feature>
<evidence type="ECO:0000313" key="2">
    <source>
        <dbReference type="EMBL" id="MBA4636045.1"/>
    </source>
</evidence>
<keyword evidence="1" id="KW-1133">Transmembrane helix</keyword>
<dbReference type="EMBL" id="GISG01097977">
    <property type="protein sequence ID" value="MBA4636045.1"/>
    <property type="molecule type" value="Transcribed_RNA"/>
</dbReference>
<reference evidence="2" key="1">
    <citation type="journal article" date="2013" name="J. Plant Res.">
        <title>Effect of fungi and light on seed germination of three Opuntia species from semiarid lands of central Mexico.</title>
        <authorList>
            <person name="Delgado-Sanchez P."/>
            <person name="Jimenez-Bremont J.F."/>
            <person name="Guerrero-Gonzalez Mde L."/>
            <person name="Flores J."/>
        </authorList>
    </citation>
    <scope>NUCLEOTIDE SEQUENCE</scope>
    <source>
        <tissue evidence="2">Cladode</tissue>
    </source>
</reference>
<protein>
    <submittedName>
        <fullName evidence="2">Uncharacterized protein</fullName>
    </submittedName>
</protein>
<feature type="transmembrane region" description="Helical" evidence="1">
    <location>
        <begin position="42"/>
        <end position="65"/>
    </location>
</feature>
<name>A0A7C9DCE5_OPUST</name>
<sequence length="108" mass="11894">MGSLATSPSIRNGQSKYSPVLGSAWKTAHCIKSCMRSFTPTIAMFMFFSPSVRVGVLPPTLYILYMERCPFLCGICLSSVASPLLVRFMTRPFLVHKSLAIGTSKIKQ</sequence>
<keyword evidence="1" id="KW-0472">Membrane</keyword>
<organism evidence="2">
    <name type="scientific">Opuntia streptacantha</name>
    <name type="common">Prickly pear cactus</name>
    <name type="synonym">Opuntia cardona</name>
    <dbReference type="NCBI Taxonomy" id="393608"/>
    <lineage>
        <taxon>Eukaryota</taxon>
        <taxon>Viridiplantae</taxon>
        <taxon>Streptophyta</taxon>
        <taxon>Embryophyta</taxon>
        <taxon>Tracheophyta</taxon>
        <taxon>Spermatophyta</taxon>
        <taxon>Magnoliopsida</taxon>
        <taxon>eudicotyledons</taxon>
        <taxon>Gunneridae</taxon>
        <taxon>Pentapetalae</taxon>
        <taxon>Caryophyllales</taxon>
        <taxon>Cactineae</taxon>
        <taxon>Cactaceae</taxon>
        <taxon>Opuntioideae</taxon>
        <taxon>Opuntia</taxon>
    </lineage>
</organism>
<accession>A0A7C9DCE5</accession>
<dbReference type="AlphaFoldDB" id="A0A7C9DCE5"/>
<reference evidence="2" key="2">
    <citation type="submission" date="2020-07" db="EMBL/GenBank/DDBJ databases">
        <authorList>
            <person name="Vera ALvarez R."/>
            <person name="Arias-Moreno D.M."/>
            <person name="Jimenez-Jacinto V."/>
            <person name="Jimenez-Bremont J.F."/>
            <person name="Swaminathan K."/>
            <person name="Moose S.P."/>
            <person name="Guerrero-Gonzalez M.L."/>
            <person name="Marino-Ramirez L."/>
            <person name="Landsman D."/>
            <person name="Rodriguez-Kessler M."/>
            <person name="Delgado-Sanchez P."/>
        </authorList>
    </citation>
    <scope>NUCLEOTIDE SEQUENCE</scope>
    <source>
        <tissue evidence="2">Cladode</tissue>
    </source>
</reference>
<evidence type="ECO:0000256" key="1">
    <source>
        <dbReference type="SAM" id="Phobius"/>
    </source>
</evidence>
<keyword evidence="1" id="KW-0812">Transmembrane</keyword>
<proteinExistence type="predicted"/>